<keyword evidence="3" id="KW-1185">Reference proteome</keyword>
<dbReference type="Proteomes" id="UP000294593">
    <property type="component" value="Unassembled WGS sequence"/>
</dbReference>
<reference evidence="2 3" key="1">
    <citation type="submission" date="2019-03" db="EMBL/GenBank/DDBJ databases">
        <title>Genomic Encyclopedia of Type Strains, Phase IV (KMG-IV): sequencing the most valuable type-strain genomes for metagenomic binning, comparative biology and taxonomic classification.</title>
        <authorList>
            <person name="Goeker M."/>
        </authorList>
    </citation>
    <scope>NUCLEOTIDE SEQUENCE [LARGE SCALE GENOMIC DNA]</scope>
    <source>
        <strain evidence="2 3">DSM 11901</strain>
    </source>
</reference>
<dbReference type="RefSeq" id="WP_133608923.1">
    <property type="nucleotide sequence ID" value="NZ_SNXW01000005.1"/>
</dbReference>
<organism evidence="2 3">
    <name type="scientific">Aquabacterium commune</name>
    <dbReference type="NCBI Taxonomy" id="70586"/>
    <lineage>
        <taxon>Bacteria</taxon>
        <taxon>Pseudomonadati</taxon>
        <taxon>Pseudomonadota</taxon>
        <taxon>Betaproteobacteria</taxon>
        <taxon>Burkholderiales</taxon>
        <taxon>Aquabacterium</taxon>
    </lineage>
</organism>
<comment type="caution">
    <text evidence="2">The sequence shown here is derived from an EMBL/GenBank/DDBJ whole genome shotgun (WGS) entry which is preliminary data.</text>
</comment>
<gene>
    <name evidence="2" type="ORF">EV672_105125</name>
</gene>
<sequence>MNWLDNVSSDLDQPIAAACLMHGHWLHPLNPFSEPVMCRVVMDVAEPRVVAAQVIAPGQVQHLGSAELEDLNAAMLAQDVHRSPAAWGMSPCAKLPSWARPSFSERQIEELERLQGYLSEAEDEDIDNVLLLRDDFLRGIGMSDHDMYRAVRQPEHGTAPRRGGRLAS</sequence>
<evidence type="ECO:0000256" key="1">
    <source>
        <dbReference type="SAM" id="MobiDB-lite"/>
    </source>
</evidence>
<protein>
    <submittedName>
        <fullName evidence="2">Uncharacterized protein</fullName>
    </submittedName>
</protein>
<feature type="region of interest" description="Disordered" evidence="1">
    <location>
        <begin position="148"/>
        <end position="168"/>
    </location>
</feature>
<proteinExistence type="predicted"/>
<name>A0A4V6PVE4_9BURK</name>
<evidence type="ECO:0000313" key="3">
    <source>
        <dbReference type="Proteomes" id="UP000294593"/>
    </source>
</evidence>
<dbReference type="AlphaFoldDB" id="A0A4V6PVE4"/>
<evidence type="ECO:0000313" key="2">
    <source>
        <dbReference type="EMBL" id="TDP82938.1"/>
    </source>
</evidence>
<dbReference type="EMBL" id="SNXW01000005">
    <property type="protein sequence ID" value="TDP82938.1"/>
    <property type="molecule type" value="Genomic_DNA"/>
</dbReference>
<accession>A0A4V6PVE4</accession>
<dbReference type="OrthoDB" id="9151063at2"/>